<dbReference type="PANTHER" id="PTHR43434">
    <property type="entry name" value="PHOSPHOGLYCOLATE PHOSPHATASE"/>
    <property type="match status" value="1"/>
</dbReference>
<protein>
    <submittedName>
        <fullName evidence="1">HAD family hydrolase</fullName>
    </submittedName>
</protein>
<dbReference type="InterPro" id="IPR036412">
    <property type="entry name" value="HAD-like_sf"/>
</dbReference>
<proteinExistence type="predicted"/>
<dbReference type="Proteomes" id="UP000313948">
    <property type="component" value="Chromosome"/>
</dbReference>
<dbReference type="Gene3D" id="3.40.50.1000">
    <property type="entry name" value="HAD superfamily/HAD-like"/>
    <property type="match status" value="1"/>
</dbReference>
<dbReference type="NCBIfam" id="TIGR01509">
    <property type="entry name" value="HAD-SF-IA-v3"/>
    <property type="match status" value="1"/>
</dbReference>
<dbReference type="GO" id="GO:0016787">
    <property type="term" value="F:hydrolase activity"/>
    <property type="evidence" value="ECO:0007669"/>
    <property type="project" value="UniProtKB-KW"/>
</dbReference>
<dbReference type="InterPro" id="IPR023214">
    <property type="entry name" value="HAD_sf"/>
</dbReference>
<dbReference type="InterPro" id="IPR050155">
    <property type="entry name" value="HAD-like_hydrolase_sf"/>
</dbReference>
<dbReference type="NCBIfam" id="TIGR01549">
    <property type="entry name" value="HAD-SF-IA-v1"/>
    <property type="match status" value="1"/>
</dbReference>
<evidence type="ECO:0000313" key="2">
    <source>
        <dbReference type="Proteomes" id="UP000313948"/>
    </source>
</evidence>
<accession>A0ABX5VKA5</accession>
<evidence type="ECO:0000313" key="1">
    <source>
        <dbReference type="EMBL" id="QDB78588.1"/>
    </source>
</evidence>
<dbReference type="Pfam" id="PF00702">
    <property type="entry name" value="Hydrolase"/>
    <property type="match status" value="1"/>
</dbReference>
<reference evidence="1 2" key="1">
    <citation type="submission" date="2019-05" db="EMBL/GenBank/DDBJ databases">
        <title>Georgenia *** sp. nov., and Georgenia *** sp. nov., isolated from the intestinal contents of plateau pika (Ochotona curzoniae) in the Qinghai-Tibet plateau of China.</title>
        <authorList>
            <person name="Tian Z."/>
        </authorList>
    </citation>
    <scope>NUCLEOTIDE SEQUENCE [LARGE SCALE GENOMIC DNA]</scope>
    <source>
        <strain evidence="1 2">Z294</strain>
    </source>
</reference>
<sequence length="262" mass="27283">MSRVQVPSLTPVVERPRLLPGPFLVPRARGAARSIGRMTEDPGAARALLHTRRLVVLDFDGPVTRLLPGEEFLRVSAGALDLAVALGLAPDDELTGQTDHVQLLRLLSRRDPAVAREVERWCTAQEVAAARSARPVEAAASFVARCRERGTAVAVVTNNAPEAVRAVLAHGGPLLAALAVHGRDPAAPERLKPAPDMLLAAARDAGVHPDETVMVGDSTSDVEAATAAGMPCIGLSDSTERRAELIAAGAVAVVADLTGVAV</sequence>
<gene>
    <name evidence="1" type="ORF">FE251_03725</name>
</gene>
<dbReference type="PANTHER" id="PTHR43434:SF1">
    <property type="entry name" value="PHOSPHOGLYCOLATE PHOSPHATASE"/>
    <property type="match status" value="1"/>
</dbReference>
<organism evidence="1 2">
    <name type="scientific">Georgenia wutianyii</name>
    <dbReference type="NCBI Taxonomy" id="2585135"/>
    <lineage>
        <taxon>Bacteria</taxon>
        <taxon>Bacillati</taxon>
        <taxon>Actinomycetota</taxon>
        <taxon>Actinomycetes</taxon>
        <taxon>Micrococcales</taxon>
        <taxon>Bogoriellaceae</taxon>
        <taxon>Georgenia</taxon>
    </lineage>
</organism>
<keyword evidence="2" id="KW-1185">Reference proteome</keyword>
<dbReference type="CDD" id="cd01427">
    <property type="entry name" value="HAD_like"/>
    <property type="match status" value="1"/>
</dbReference>
<dbReference type="SUPFAM" id="SSF56784">
    <property type="entry name" value="HAD-like"/>
    <property type="match status" value="1"/>
</dbReference>
<dbReference type="InterPro" id="IPR006439">
    <property type="entry name" value="HAD-SF_hydro_IA"/>
</dbReference>
<dbReference type="EMBL" id="CP040899">
    <property type="protein sequence ID" value="QDB78588.1"/>
    <property type="molecule type" value="Genomic_DNA"/>
</dbReference>
<keyword evidence="1" id="KW-0378">Hydrolase</keyword>
<name>A0ABX5VKA5_9MICO</name>